<feature type="compositionally biased region" description="Polar residues" evidence="1">
    <location>
        <begin position="19"/>
        <end position="28"/>
    </location>
</feature>
<dbReference type="OrthoDB" id="7871751at2759"/>
<organism evidence="2">
    <name type="scientific">Drosophila rhopaloa</name>
    <name type="common">Fruit fly</name>
    <dbReference type="NCBI Taxonomy" id="1041015"/>
    <lineage>
        <taxon>Eukaryota</taxon>
        <taxon>Metazoa</taxon>
        <taxon>Ecdysozoa</taxon>
        <taxon>Arthropoda</taxon>
        <taxon>Hexapoda</taxon>
        <taxon>Insecta</taxon>
        <taxon>Pterygota</taxon>
        <taxon>Neoptera</taxon>
        <taxon>Endopterygota</taxon>
        <taxon>Diptera</taxon>
        <taxon>Brachycera</taxon>
        <taxon>Muscomorpha</taxon>
        <taxon>Ephydroidea</taxon>
        <taxon>Drosophilidae</taxon>
        <taxon>Drosophila</taxon>
        <taxon>Sophophora</taxon>
    </lineage>
</organism>
<dbReference type="AlphaFoldDB" id="A0A6P4FFI1"/>
<accession>A0A6P4FFI1</accession>
<sequence>MKEKKKSRGVLPPGPDPPGSSNVVNSEDFQSETDDRTHEVGDQGAPFILVDCMALKDLIDLDATLCQVERNRMEKVEDEIGGNYGIPLEDVTPPPELDMPINLSSKELARLKAAEDERRFNEDMRNLTISRTEEDEEVTSDTTEHKVNSISDVALNESKLLLQTTFNLEQIRSKLEQLRDLQEQILLADSVPEVVAASSVLERPSIRRQGTFDIKRDGDKNVDYPDIAPEASEAKTQSQSRTLPITRRARIRAKITSSGTISRSERSKSVDGQKVTSENEQIISQIGDLLMKLQLHHEQGSVLDEGSSYSFMVTIKPAGGASNCSVHAITDLKSRERKTSVQPQDFQSPSINIFSPANGTEVAELSLSSRCVNGNSFLPISVPETSSMRVKSPYLRKRPCSYLKVPAPARYCHGRKRD</sequence>
<dbReference type="GeneID" id="108051534"/>
<reference evidence="2" key="1">
    <citation type="submission" date="2025-08" db="UniProtKB">
        <authorList>
            <consortium name="RefSeq"/>
        </authorList>
    </citation>
    <scope>IDENTIFICATION</scope>
</reference>
<dbReference type="RefSeq" id="XP_016989155.1">
    <property type="nucleotide sequence ID" value="XM_017133666.1"/>
</dbReference>
<name>A0A6P4FFI1_DRORH</name>
<feature type="region of interest" description="Disordered" evidence="1">
    <location>
        <begin position="1"/>
        <end position="40"/>
    </location>
</feature>
<evidence type="ECO:0000256" key="1">
    <source>
        <dbReference type="SAM" id="MobiDB-lite"/>
    </source>
</evidence>
<dbReference type="RefSeq" id="XP_016989155.2">
    <property type="nucleotide sequence ID" value="XM_017133666.2"/>
</dbReference>
<feature type="region of interest" description="Disordered" evidence="1">
    <location>
        <begin position="256"/>
        <end position="276"/>
    </location>
</feature>
<evidence type="ECO:0000313" key="2">
    <source>
        <dbReference type="RefSeq" id="XP_016989155.1"/>
    </source>
</evidence>
<protein>
    <submittedName>
        <fullName evidence="2">Uncharacterized protein LOC108051534</fullName>
    </submittedName>
</protein>
<proteinExistence type="predicted"/>
<gene>
    <name evidence="2" type="primary">LOC108051534</name>
</gene>